<keyword evidence="2" id="KW-1185">Reference proteome</keyword>
<dbReference type="EMBL" id="CAJJDM010000083">
    <property type="protein sequence ID" value="CAD8088251.1"/>
    <property type="molecule type" value="Genomic_DNA"/>
</dbReference>
<gene>
    <name evidence="1" type="ORF">PPRIM_AZ9-3.1.T0800162</name>
</gene>
<accession>A0A8S1NE69</accession>
<organism evidence="1 2">
    <name type="scientific">Paramecium primaurelia</name>
    <dbReference type="NCBI Taxonomy" id="5886"/>
    <lineage>
        <taxon>Eukaryota</taxon>
        <taxon>Sar</taxon>
        <taxon>Alveolata</taxon>
        <taxon>Ciliophora</taxon>
        <taxon>Intramacronucleata</taxon>
        <taxon>Oligohymenophorea</taxon>
        <taxon>Peniculida</taxon>
        <taxon>Parameciidae</taxon>
        <taxon>Paramecium</taxon>
    </lineage>
</organism>
<dbReference type="AlphaFoldDB" id="A0A8S1NE69"/>
<reference evidence="1" key="1">
    <citation type="submission" date="2021-01" db="EMBL/GenBank/DDBJ databases">
        <authorList>
            <consortium name="Genoscope - CEA"/>
            <person name="William W."/>
        </authorList>
    </citation>
    <scope>NUCLEOTIDE SEQUENCE</scope>
</reference>
<name>A0A8S1NE69_PARPR</name>
<comment type="caution">
    <text evidence="1">The sequence shown here is derived from an EMBL/GenBank/DDBJ whole genome shotgun (WGS) entry which is preliminary data.</text>
</comment>
<evidence type="ECO:0000313" key="1">
    <source>
        <dbReference type="EMBL" id="CAD8088251.1"/>
    </source>
</evidence>
<proteinExistence type="predicted"/>
<sequence length="61" mass="7313">MKMKDQYRMKYIKKGFISIQSQSSHKLAYQNAQIELDYSLPKNTVEEFMENLSSPQCFRIF</sequence>
<evidence type="ECO:0000313" key="2">
    <source>
        <dbReference type="Proteomes" id="UP000688137"/>
    </source>
</evidence>
<dbReference type="Proteomes" id="UP000688137">
    <property type="component" value="Unassembled WGS sequence"/>
</dbReference>
<protein>
    <submittedName>
        <fullName evidence="1">Uncharacterized protein</fullName>
    </submittedName>
</protein>